<reference evidence="3" key="4">
    <citation type="submission" date="2025-09" db="UniProtKB">
        <authorList>
            <consortium name="Ensembl"/>
        </authorList>
    </citation>
    <scope>IDENTIFICATION</scope>
    <source>
        <strain evidence="3">HNI</strain>
    </source>
</reference>
<proteinExistence type="predicted"/>
<evidence type="ECO:0000259" key="2">
    <source>
        <dbReference type="Pfam" id="PF17791"/>
    </source>
</evidence>
<evidence type="ECO:0000313" key="3">
    <source>
        <dbReference type="Ensembl" id="ENSORLP00020010825.1"/>
    </source>
</evidence>
<evidence type="ECO:0000259" key="1">
    <source>
        <dbReference type="Pfam" id="PF17790"/>
    </source>
</evidence>
<organism evidence="3 4">
    <name type="scientific">Oryzias latipes</name>
    <name type="common">Japanese rice fish</name>
    <name type="synonym">Japanese killifish</name>
    <dbReference type="NCBI Taxonomy" id="8090"/>
    <lineage>
        <taxon>Eukaryota</taxon>
        <taxon>Metazoa</taxon>
        <taxon>Chordata</taxon>
        <taxon>Craniata</taxon>
        <taxon>Vertebrata</taxon>
        <taxon>Euteleostomi</taxon>
        <taxon>Actinopterygii</taxon>
        <taxon>Neopterygii</taxon>
        <taxon>Teleostei</taxon>
        <taxon>Neoteleostei</taxon>
        <taxon>Acanthomorphata</taxon>
        <taxon>Ovalentaria</taxon>
        <taxon>Atherinomorphae</taxon>
        <taxon>Beloniformes</taxon>
        <taxon>Adrianichthyidae</taxon>
        <taxon>Oryziinae</taxon>
        <taxon>Oryzias</taxon>
    </lineage>
</organism>
<dbReference type="PANTHER" id="PTHR11412">
    <property type="entry name" value="MACROGLOBULIN / COMPLEMENT"/>
    <property type="match status" value="1"/>
</dbReference>
<evidence type="ECO:0000313" key="4">
    <source>
        <dbReference type="Proteomes" id="UP000265180"/>
    </source>
</evidence>
<dbReference type="Gene3D" id="2.60.40.1930">
    <property type="match status" value="2"/>
</dbReference>
<dbReference type="Pfam" id="PF17791">
    <property type="entry name" value="MG3"/>
    <property type="match status" value="1"/>
</dbReference>
<reference key="1">
    <citation type="journal article" date="2007" name="Nature">
        <title>The medaka draft genome and insights into vertebrate genome evolution.</title>
        <authorList>
            <person name="Kasahara M."/>
            <person name="Naruse K."/>
            <person name="Sasaki S."/>
            <person name="Nakatani Y."/>
            <person name="Qu W."/>
            <person name="Ahsan B."/>
            <person name="Yamada T."/>
            <person name="Nagayasu Y."/>
            <person name="Doi K."/>
            <person name="Kasai Y."/>
            <person name="Jindo T."/>
            <person name="Kobayashi D."/>
            <person name="Shimada A."/>
            <person name="Toyoda A."/>
            <person name="Kuroki Y."/>
            <person name="Fujiyama A."/>
            <person name="Sasaki T."/>
            <person name="Shimizu A."/>
            <person name="Asakawa S."/>
            <person name="Shimizu N."/>
            <person name="Hashimoto S."/>
            <person name="Yang J."/>
            <person name="Lee Y."/>
            <person name="Matsushima K."/>
            <person name="Sugano S."/>
            <person name="Sakaizumi M."/>
            <person name="Narita T."/>
            <person name="Ohishi K."/>
            <person name="Haga S."/>
            <person name="Ohta F."/>
            <person name="Nomoto H."/>
            <person name="Nogata K."/>
            <person name="Morishita T."/>
            <person name="Endo T."/>
            <person name="Shin-I T."/>
            <person name="Takeda H."/>
            <person name="Morishita S."/>
            <person name="Kohara Y."/>
        </authorList>
    </citation>
    <scope>NUCLEOTIDE SEQUENCE [LARGE SCALE GENOMIC DNA]</scope>
    <source>
        <strain>Hd-rR</strain>
    </source>
</reference>
<feature type="domain" description="Complement C3/4/5 macroglobulin" evidence="1">
    <location>
        <begin position="29"/>
        <end position="120"/>
    </location>
</feature>
<accession>A0A3P9KQP9</accession>
<dbReference type="Gene3D" id="2.60.40.1940">
    <property type="match status" value="1"/>
</dbReference>
<dbReference type="AlphaFoldDB" id="A0A3P9KQP9"/>
<name>A0A3P9KQP9_ORYLA</name>
<dbReference type="Pfam" id="PF17790">
    <property type="entry name" value="MG1"/>
    <property type="match status" value="1"/>
</dbReference>
<reference evidence="3 4" key="2">
    <citation type="submission" date="2017-04" db="EMBL/GenBank/DDBJ databases">
        <title>CpG methylation of centromeres and impact of large insertions on vertebrate speciation.</title>
        <authorList>
            <person name="Ichikawa K."/>
            <person name="Yoshimura J."/>
            <person name="Morishita S."/>
        </authorList>
    </citation>
    <scope>NUCLEOTIDE SEQUENCE</scope>
    <source>
        <strain evidence="3 4">HNI</strain>
    </source>
</reference>
<dbReference type="PANTHER" id="PTHR11412:SF81">
    <property type="entry name" value="COMPLEMENT C3"/>
    <property type="match status" value="1"/>
</dbReference>
<sequence length="322" mass="36406">MEQGLLILSPIPPPSPPLLPETFSLFHRHLMSAPNRLRVGISENIFVECQDCLGGSLSVTISVSSYPTKTTLLAETQVILSSTNNFQKLWNYPYKNFPSVKQYVYLEAKFPNQVLEKVVLPSFQSGFIFIQTDKSLYTPKSRVYYRLFGVTPRMEPLGRSSNGQTDNIVSIQILTDFIFLNFLVCLCSPGLWKIAASFTNNPEEEFSANFEVKEYGKIVLHYNFEVKLSSPSPFFHVDSESLEIHIKATWVNLYAFGQVVNGMAFVVFGVMDNGQQKSLNHSLSRVPIEHGTGKAELKRDTITKAFHDIRQLPSVKHDCRLV</sequence>
<dbReference type="InterPro" id="IPR041425">
    <property type="entry name" value="C3/4/5_MG1"/>
</dbReference>
<dbReference type="Proteomes" id="UP000265180">
    <property type="component" value="Chromosome 9"/>
</dbReference>
<reference evidence="3" key="3">
    <citation type="submission" date="2025-08" db="UniProtKB">
        <authorList>
            <consortium name="Ensembl"/>
        </authorList>
    </citation>
    <scope>IDENTIFICATION</scope>
    <source>
        <strain evidence="3">HNI</strain>
    </source>
</reference>
<protein>
    <submittedName>
        <fullName evidence="3">Uncharacterized protein</fullName>
    </submittedName>
</protein>
<dbReference type="InterPro" id="IPR050473">
    <property type="entry name" value="A2M/Complement_sys"/>
</dbReference>
<dbReference type="Ensembl" id="ENSORLT00020017569.1">
    <property type="protein sequence ID" value="ENSORLP00020010825.1"/>
    <property type="gene ID" value="ENSORLG00020011749.1"/>
</dbReference>
<dbReference type="InterPro" id="IPR041555">
    <property type="entry name" value="MG3"/>
</dbReference>
<feature type="domain" description="Macroglobulin" evidence="2">
    <location>
        <begin position="223"/>
        <end position="303"/>
    </location>
</feature>